<dbReference type="Pfam" id="PF13499">
    <property type="entry name" value="EF-hand_7"/>
    <property type="match status" value="1"/>
</dbReference>
<dbReference type="PROSITE" id="PS00018">
    <property type="entry name" value="EF_HAND_1"/>
    <property type="match status" value="1"/>
</dbReference>
<dbReference type="GO" id="GO:0004672">
    <property type="term" value="F:protein kinase activity"/>
    <property type="evidence" value="ECO:0007669"/>
    <property type="project" value="InterPro"/>
</dbReference>
<evidence type="ECO:0000313" key="11">
    <source>
        <dbReference type="Proteomes" id="UP001162131"/>
    </source>
</evidence>
<dbReference type="PROSITE" id="PS00108">
    <property type="entry name" value="PROTEIN_KINASE_ST"/>
    <property type="match status" value="1"/>
</dbReference>
<dbReference type="PROSITE" id="PS00107">
    <property type="entry name" value="PROTEIN_KINASE_ATP"/>
    <property type="match status" value="1"/>
</dbReference>
<evidence type="ECO:0000256" key="1">
    <source>
        <dbReference type="ARBA" id="ARBA00011245"/>
    </source>
</evidence>
<evidence type="ECO:0000256" key="5">
    <source>
        <dbReference type="ARBA" id="ARBA00024334"/>
    </source>
</evidence>
<dbReference type="Gene3D" id="3.30.200.20">
    <property type="entry name" value="Phosphorylase Kinase, domain 1"/>
    <property type="match status" value="1"/>
</dbReference>
<keyword evidence="3" id="KW-0106">Calcium</keyword>
<dbReference type="InterPro" id="IPR011993">
    <property type="entry name" value="PH-like_dom_sf"/>
</dbReference>
<dbReference type="InterPro" id="IPR002048">
    <property type="entry name" value="EF_hand_dom"/>
</dbReference>
<evidence type="ECO:0008006" key="12">
    <source>
        <dbReference type="Google" id="ProtNLM"/>
    </source>
</evidence>
<dbReference type="EMBL" id="CAJZBQ010000011">
    <property type="protein sequence ID" value="CAG9314124.1"/>
    <property type="molecule type" value="Genomic_DNA"/>
</dbReference>
<dbReference type="InterPro" id="IPR011992">
    <property type="entry name" value="EF-hand-dom_pair"/>
</dbReference>
<dbReference type="SUPFAM" id="SSF47473">
    <property type="entry name" value="EF-hand"/>
    <property type="match status" value="1"/>
</dbReference>
<evidence type="ECO:0000313" key="10">
    <source>
        <dbReference type="EMBL" id="CAG9314124.1"/>
    </source>
</evidence>
<evidence type="ECO:0000259" key="8">
    <source>
        <dbReference type="PROSITE" id="PS50011"/>
    </source>
</evidence>
<dbReference type="GO" id="GO:0005509">
    <property type="term" value="F:calcium ion binding"/>
    <property type="evidence" value="ECO:0007669"/>
    <property type="project" value="InterPro"/>
</dbReference>
<evidence type="ECO:0000256" key="3">
    <source>
        <dbReference type="ARBA" id="ARBA00022837"/>
    </source>
</evidence>
<dbReference type="SUPFAM" id="SSF56112">
    <property type="entry name" value="Protein kinase-like (PK-like)"/>
    <property type="match status" value="1"/>
</dbReference>
<feature type="domain" description="PH" evidence="7">
    <location>
        <begin position="197"/>
        <end position="289"/>
    </location>
</feature>
<accession>A0AAU9J0H6</accession>
<dbReference type="AlphaFoldDB" id="A0AAU9J0H6"/>
<reference evidence="10" key="1">
    <citation type="submission" date="2021-09" db="EMBL/GenBank/DDBJ databases">
        <authorList>
            <consortium name="AG Swart"/>
            <person name="Singh M."/>
            <person name="Singh A."/>
            <person name="Seah K."/>
            <person name="Emmerich C."/>
        </authorList>
    </citation>
    <scope>NUCLEOTIDE SEQUENCE</scope>
    <source>
        <strain evidence="10">ATCC30299</strain>
    </source>
</reference>
<feature type="domain" description="Protein kinase" evidence="8">
    <location>
        <begin position="297"/>
        <end position="558"/>
    </location>
</feature>
<dbReference type="InterPro" id="IPR017441">
    <property type="entry name" value="Protein_kinase_ATP_BS"/>
</dbReference>
<organism evidence="10 11">
    <name type="scientific">Blepharisma stoltei</name>
    <dbReference type="NCBI Taxonomy" id="1481888"/>
    <lineage>
        <taxon>Eukaryota</taxon>
        <taxon>Sar</taxon>
        <taxon>Alveolata</taxon>
        <taxon>Ciliophora</taxon>
        <taxon>Postciliodesmatophora</taxon>
        <taxon>Heterotrichea</taxon>
        <taxon>Heterotrichida</taxon>
        <taxon>Blepharismidae</taxon>
        <taxon>Blepharisma</taxon>
    </lineage>
</organism>
<dbReference type="SMART" id="SM00233">
    <property type="entry name" value="PH"/>
    <property type="match status" value="1"/>
</dbReference>
<evidence type="ECO:0000259" key="9">
    <source>
        <dbReference type="PROSITE" id="PS50222"/>
    </source>
</evidence>
<feature type="domain" description="EF-hand" evidence="9">
    <location>
        <begin position="65"/>
        <end position="94"/>
    </location>
</feature>
<dbReference type="PROSITE" id="PS50222">
    <property type="entry name" value="EF_HAND_2"/>
    <property type="match status" value="1"/>
</dbReference>
<name>A0AAU9J0H6_9CILI</name>
<dbReference type="CDD" id="cd05117">
    <property type="entry name" value="STKc_CAMK"/>
    <property type="match status" value="1"/>
</dbReference>
<dbReference type="SMART" id="SM00220">
    <property type="entry name" value="S_TKc"/>
    <property type="match status" value="1"/>
</dbReference>
<evidence type="ECO:0000256" key="4">
    <source>
        <dbReference type="ARBA" id="ARBA00022840"/>
    </source>
</evidence>
<dbReference type="SUPFAM" id="SSF50729">
    <property type="entry name" value="PH domain-like"/>
    <property type="match status" value="1"/>
</dbReference>
<keyword evidence="4 6" id="KW-0067">ATP-binding</keyword>
<evidence type="ECO:0000256" key="2">
    <source>
        <dbReference type="ARBA" id="ARBA00022741"/>
    </source>
</evidence>
<comment type="subunit">
    <text evidence="1">Monomer.</text>
</comment>
<dbReference type="Gene3D" id="1.10.238.10">
    <property type="entry name" value="EF-hand"/>
    <property type="match status" value="1"/>
</dbReference>
<dbReference type="PROSITE" id="PS50011">
    <property type="entry name" value="PROTEIN_KINASE_DOM"/>
    <property type="match status" value="1"/>
</dbReference>
<evidence type="ECO:0000256" key="6">
    <source>
        <dbReference type="PROSITE-ProRule" id="PRU10141"/>
    </source>
</evidence>
<sequence>MCRTASALLTKCAIQKLSAKEGNKRERRRLKKIFKELSSRCALLDPGIDRDGFLRFTELPGLLGEQLFSALDRNGDGRIDIKEFLRGMLTLYKGTIESKAELLFKIFDFSKNGEITSEGILFIISYLPTTCSKCQKKLVVHWNLKEKIKELFDGKEFIQLEEFKELILTHSEIGELVLQCISNALPIIVDECLLPNRLVCESHLEITEGMLGFKGRTYYFQLKNQSLYYSTLKEDISNPTGIILIKDLFVEENGPLGFVLRNSKFRYEISTFSLEQRDEWIQTIKQANCFKNFYDDYEILDQIGKGAHGDVRLALSKHNGKIFAVKIISKAPLDDLAETRLRREIGILKLCKHEGLLELKDIYETADMLYIVTDYISGGTLFNWMKKRNFRIEENAAKQIIKEIASALQYLHSHGIIHRDIKLENVLVQRAPNGGGGIRVKIIDFGLSCMLGPGQNSIESVGTLKYASPEVLSTIPYRHSPDAWSLGVTAFILLAGKMPFYGKSDQEIASRIINKDIEMIGEHWEGISSEAKDIIRSLLDKNPKGRMTIEDLLKSDWLEEGEIDISKDVAELSWEII</sequence>
<keyword evidence="11" id="KW-1185">Reference proteome</keyword>
<dbReference type="InterPro" id="IPR011009">
    <property type="entry name" value="Kinase-like_dom_sf"/>
</dbReference>
<dbReference type="PRINTS" id="PR00450">
    <property type="entry name" value="RECOVERIN"/>
</dbReference>
<dbReference type="InterPro" id="IPR018247">
    <property type="entry name" value="EF_Hand_1_Ca_BS"/>
</dbReference>
<dbReference type="Proteomes" id="UP001162131">
    <property type="component" value="Unassembled WGS sequence"/>
</dbReference>
<dbReference type="CDD" id="cd00051">
    <property type="entry name" value="EFh"/>
    <property type="match status" value="2"/>
</dbReference>
<keyword evidence="2 6" id="KW-0547">Nucleotide-binding</keyword>
<comment type="similarity">
    <text evidence="5">Belongs to the protein kinase superfamily. Ser/Thr protein kinase family. CDPK subfamily.</text>
</comment>
<dbReference type="PANTHER" id="PTHR24347">
    <property type="entry name" value="SERINE/THREONINE-PROTEIN KINASE"/>
    <property type="match status" value="1"/>
</dbReference>
<gene>
    <name evidence="10" type="ORF">BSTOLATCC_MIC9921</name>
</gene>
<dbReference type="GO" id="GO:0005524">
    <property type="term" value="F:ATP binding"/>
    <property type="evidence" value="ECO:0007669"/>
    <property type="project" value="UniProtKB-UniRule"/>
</dbReference>
<dbReference type="InterPro" id="IPR000719">
    <property type="entry name" value="Prot_kinase_dom"/>
</dbReference>
<feature type="binding site" evidence="6">
    <location>
        <position position="326"/>
    </location>
    <ligand>
        <name>ATP</name>
        <dbReference type="ChEBI" id="CHEBI:30616"/>
    </ligand>
</feature>
<dbReference type="Gene3D" id="1.10.510.10">
    <property type="entry name" value="Transferase(Phosphotransferase) domain 1"/>
    <property type="match status" value="1"/>
</dbReference>
<comment type="caution">
    <text evidence="10">The sequence shown here is derived from an EMBL/GenBank/DDBJ whole genome shotgun (WGS) entry which is preliminary data.</text>
</comment>
<dbReference type="InterPro" id="IPR008271">
    <property type="entry name" value="Ser/Thr_kinase_AS"/>
</dbReference>
<dbReference type="Gene3D" id="2.30.29.30">
    <property type="entry name" value="Pleckstrin-homology domain (PH domain)/Phosphotyrosine-binding domain (PTB)"/>
    <property type="match status" value="1"/>
</dbReference>
<evidence type="ECO:0000259" key="7">
    <source>
        <dbReference type="PROSITE" id="PS50003"/>
    </source>
</evidence>
<protein>
    <recommendedName>
        <fullName evidence="12">Calmodulin</fullName>
    </recommendedName>
</protein>
<dbReference type="FunFam" id="1.10.510.10:FF:000571">
    <property type="entry name" value="Maternal embryonic leucine zipper kinase"/>
    <property type="match status" value="1"/>
</dbReference>
<dbReference type="InterPro" id="IPR001849">
    <property type="entry name" value="PH_domain"/>
</dbReference>
<dbReference type="Pfam" id="PF00069">
    <property type="entry name" value="Pkinase"/>
    <property type="match status" value="1"/>
</dbReference>
<dbReference type="PROSITE" id="PS50003">
    <property type="entry name" value="PH_DOMAIN"/>
    <property type="match status" value="1"/>
</dbReference>
<proteinExistence type="inferred from homology"/>